<sequence length="281" mass="31545">MSEKVTWLCGKPGWHHTRIRIDAVDRDSAAQLYATQREAQATVTHVGNGWYDRHYPTGYYGREPYTEGRAFRVVRSPSQERRGLDENAARAALAALHGPGWAVPELAIMAPPGRGLRHLNGRADLFVLPDGESSVGYEVKTDRDRLTRLPDQIRMYDHCFGRRVLATTPRHLSAARTQIPAEWGLVLLDPDTHAVTDRVREPAAQERDPGAKLLVTGELWGDELRALLAQIGRTRTKSLSVDRCLDLLRDHHGVGAMRDLAFDTLSRRQGTRVHAWRTGDP</sequence>
<dbReference type="Proteomes" id="UP000430519">
    <property type="component" value="Unassembled WGS sequence"/>
</dbReference>
<dbReference type="EMBL" id="WVHK01000084">
    <property type="protein sequence ID" value="MXV21282.1"/>
    <property type="molecule type" value="Genomic_DNA"/>
</dbReference>
<dbReference type="AlphaFoldDB" id="A0A6I4YIH3"/>
<proteinExistence type="predicted"/>
<gene>
    <name evidence="1" type="ORF">GLX28_16775</name>
</gene>
<dbReference type="RefSeq" id="WP_160981442.1">
    <property type="nucleotide sequence ID" value="NZ_WVHK01000084.1"/>
</dbReference>
<keyword evidence="2" id="KW-1185">Reference proteome</keyword>
<comment type="caution">
    <text evidence="1">The sequence shown here is derived from an EMBL/GenBank/DDBJ whole genome shotgun (WGS) entry which is preliminary data.</text>
</comment>
<dbReference type="NCBIfam" id="NF033832">
    <property type="entry name" value="sce7726_fam"/>
    <property type="match status" value="1"/>
</dbReference>
<organism evidence="1 2">
    <name type="scientific">Deinococcus xianganensis</name>
    <dbReference type="NCBI Taxonomy" id="1507289"/>
    <lineage>
        <taxon>Bacteria</taxon>
        <taxon>Thermotogati</taxon>
        <taxon>Deinococcota</taxon>
        <taxon>Deinococci</taxon>
        <taxon>Deinococcales</taxon>
        <taxon>Deinococcaceae</taxon>
        <taxon>Deinococcus</taxon>
    </lineage>
</organism>
<reference evidence="1 2" key="1">
    <citation type="submission" date="2019-11" db="EMBL/GenBank/DDBJ databases">
        <title>Genome sequence of Deinococcus xianganensis Y35, AI-2 producing algicidal bacterium, isolated from lake water.</title>
        <authorList>
            <person name="Li Y."/>
        </authorList>
    </citation>
    <scope>NUCLEOTIDE SEQUENCE [LARGE SCALE GENOMIC DNA]</scope>
    <source>
        <strain evidence="1 2">Y35</strain>
    </source>
</reference>
<protein>
    <submittedName>
        <fullName evidence="1">Sce7726 family protein</fullName>
    </submittedName>
</protein>
<dbReference type="InterPro" id="IPR047729">
    <property type="entry name" value="Sce7726-like"/>
</dbReference>
<evidence type="ECO:0000313" key="2">
    <source>
        <dbReference type="Proteomes" id="UP000430519"/>
    </source>
</evidence>
<accession>A0A6I4YIH3</accession>
<evidence type="ECO:0000313" key="1">
    <source>
        <dbReference type="EMBL" id="MXV21282.1"/>
    </source>
</evidence>
<name>A0A6I4YIH3_9DEIO</name>